<feature type="domain" description="Alpha-L-rhamnosidase C-terminal" evidence="7">
    <location>
        <begin position="781"/>
        <end position="856"/>
    </location>
</feature>
<dbReference type="InterPro" id="IPR008902">
    <property type="entry name" value="Rhamnosid_concanavalin"/>
</dbReference>
<comment type="caution">
    <text evidence="8">The sequence shown here is derived from an EMBL/GenBank/DDBJ whole genome shotgun (WGS) entry which is preliminary data.</text>
</comment>
<organism evidence="8 9">
    <name type="scientific">Paenibacillus contaminans</name>
    <dbReference type="NCBI Taxonomy" id="450362"/>
    <lineage>
        <taxon>Bacteria</taxon>
        <taxon>Bacillati</taxon>
        <taxon>Bacillota</taxon>
        <taxon>Bacilli</taxon>
        <taxon>Bacillales</taxon>
        <taxon>Paenibacillaceae</taxon>
        <taxon>Paenibacillus</taxon>
    </lineage>
</organism>
<dbReference type="Proteomes" id="UP000250369">
    <property type="component" value="Unassembled WGS sequence"/>
</dbReference>
<dbReference type="InterPro" id="IPR013783">
    <property type="entry name" value="Ig-like_fold"/>
</dbReference>
<evidence type="ECO:0000259" key="6">
    <source>
        <dbReference type="Pfam" id="PF17389"/>
    </source>
</evidence>
<sequence length="893" mass="99982">MQTFGVYDLRCDYKKNPLGTDELRPRLSWKLFAEGRGMMQSAYRIQVSEDAGFHEPVVWDTGRKAGDSSVHVVYDGPALKSRTRYFYRIKAWDQAGGESGWSEPAYWETALLSPDEWKAEWITFKLPEDGEGNEPSQFLRKSFTAKGPVKSARVYATSLGIYRLFLNGKPADDTLFAPGWTSYGKRLQYQTYDVTELLRLGDNVLGVMLGNGWFKGNLAWQNQRNIYGSERAALLQLHLTYEDGGEEIVATDGSWRANGGPVLMSELYHGETYDARKERNGWNEAGFDDGDWKPVAQLEWSKNTLLAQENDPCRIVQELRPVAVIRTPNGETVLDMGQNMVGWIRFTVECEAGTVITLKHAEVLDKEGNFYVGNLRSAKQTISYTCKGGGAETYEPFFSFQGFRYVKVEGLHNEDDAGLLNRFVGCVIHTDMEQTGSFRCSDELVNQLQSNILWGQKGNFLDVPTDCPQRDERLGWTGDAQVFIRTAAYNMNVVPFFEKWLKDLMADQLPNGGVPHVIPHVLRPGDHSSAAWADAAVICPWTLYECYGDTRVLEVQYESMKAWVEHVRVQGDNEFLWNTGFHFGDWLALDAPGDSCLGATPSDLIATAFYAYSSKLLAKAADALGKKDDAQRYAALSEKVAEQFRCEFVTPSGRVAAPTQTAYVLALMFDLLEEKDREPAAAKLAKYIEDNKDHLTTGFVGTPYLCFVLTRYGYTDLAYRLVLQKEYPSWLYSVTKGATTIWEHWDGIKPDGTFWSDSMNSYNHYAYGAVGDWLYRVACGIDTDERKPGYKRIRIAPQLGVQLSFAEASFESMYGTVKVRWEKLPAGRFAVDVVIPPNTDADVALPGADLAAATESGSKLEAAEGVRSAVQEGGDVRLELGSGSYRFEYALLG</sequence>
<keyword evidence="3" id="KW-0378">Hydrolase</keyword>
<name>A0A329MNT7_9BACL</name>
<evidence type="ECO:0000256" key="2">
    <source>
        <dbReference type="ARBA" id="ARBA00012652"/>
    </source>
</evidence>
<dbReference type="InterPro" id="IPR013737">
    <property type="entry name" value="Bac_rhamnosid_N"/>
</dbReference>
<gene>
    <name evidence="8" type="ORF">DQG23_12820</name>
</gene>
<dbReference type="SUPFAM" id="SSF48208">
    <property type="entry name" value="Six-hairpin glycosidases"/>
    <property type="match status" value="1"/>
</dbReference>
<proteinExistence type="predicted"/>
<dbReference type="GO" id="GO:0030596">
    <property type="term" value="F:alpha-L-rhamnosidase activity"/>
    <property type="evidence" value="ECO:0007669"/>
    <property type="project" value="UniProtKB-EC"/>
</dbReference>
<dbReference type="GO" id="GO:0005975">
    <property type="term" value="P:carbohydrate metabolic process"/>
    <property type="evidence" value="ECO:0007669"/>
    <property type="project" value="InterPro"/>
</dbReference>
<dbReference type="InterPro" id="IPR035396">
    <property type="entry name" value="Bac_rhamnosid6H"/>
</dbReference>
<evidence type="ECO:0000259" key="5">
    <source>
        <dbReference type="Pfam" id="PF08531"/>
    </source>
</evidence>
<dbReference type="PANTHER" id="PTHR33307">
    <property type="entry name" value="ALPHA-RHAMNOSIDASE (EUROFUNG)"/>
    <property type="match status" value="1"/>
</dbReference>
<dbReference type="InterPro" id="IPR036116">
    <property type="entry name" value="FN3_sf"/>
</dbReference>
<dbReference type="AlphaFoldDB" id="A0A329MNT7"/>
<reference evidence="8 9" key="1">
    <citation type="journal article" date="2009" name="Int. J. Syst. Evol. Microbiol.">
        <title>Paenibacillus contaminans sp. nov., isolated from a contaminated laboratory plate.</title>
        <authorList>
            <person name="Chou J.H."/>
            <person name="Lee J.H."/>
            <person name="Lin M.C."/>
            <person name="Chang P.S."/>
            <person name="Arun A.B."/>
            <person name="Young C.C."/>
            <person name="Chen W.M."/>
        </authorList>
    </citation>
    <scope>NUCLEOTIDE SEQUENCE [LARGE SCALE GENOMIC DNA]</scope>
    <source>
        <strain evidence="8 9">CKOBP-6</strain>
    </source>
</reference>
<dbReference type="PANTHER" id="PTHR33307:SF6">
    <property type="entry name" value="ALPHA-RHAMNOSIDASE (EUROFUNG)-RELATED"/>
    <property type="match status" value="1"/>
</dbReference>
<dbReference type="OrthoDB" id="9761045at2"/>
<dbReference type="EMBL" id="QMFB01000006">
    <property type="protein sequence ID" value="RAV20966.1"/>
    <property type="molecule type" value="Genomic_DNA"/>
</dbReference>
<evidence type="ECO:0000259" key="7">
    <source>
        <dbReference type="Pfam" id="PF17390"/>
    </source>
</evidence>
<dbReference type="Gene3D" id="2.60.120.260">
    <property type="entry name" value="Galactose-binding domain-like"/>
    <property type="match status" value="2"/>
</dbReference>
<dbReference type="Gene3D" id="1.50.10.10">
    <property type="match status" value="1"/>
</dbReference>
<dbReference type="PIRSF" id="PIRSF010631">
    <property type="entry name" value="A-rhamnsds"/>
    <property type="match status" value="1"/>
</dbReference>
<evidence type="ECO:0000313" key="9">
    <source>
        <dbReference type="Proteomes" id="UP000250369"/>
    </source>
</evidence>
<feature type="domain" description="Bacterial alpha-L-rhamnosidase N-terminal" evidence="5">
    <location>
        <begin position="149"/>
        <end position="317"/>
    </location>
</feature>
<dbReference type="SUPFAM" id="SSF49265">
    <property type="entry name" value="Fibronectin type III"/>
    <property type="match status" value="1"/>
</dbReference>
<dbReference type="Gene3D" id="2.60.40.10">
    <property type="entry name" value="Immunoglobulins"/>
    <property type="match status" value="1"/>
</dbReference>
<dbReference type="Pfam" id="PF05592">
    <property type="entry name" value="Bac_rhamnosid"/>
    <property type="match status" value="1"/>
</dbReference>
<feature type="domain" description="Alpha-L-rhamnosidase six-hairpin glycosidase" evidence="6">
    <location>
        <begin position="433"/>
        <end position="776"/>
    </location>
</feature>
<dbReference type="Pfam" id="PF08531">
    <property type="entry name" value="Bac_rhamnosid_N"/>
    <property type="match status" value="1"/>
</dbReference>
<dbReference type="InterPro" id="IPR008928">
    <property type="entry name" value="6-hairpin_glycosidase_sf"/>
</dbReference>
<evidence type="ECO:0000256" key="3">
    <source>
        <dbReference type="ARBA" id="ARBA00022801"/>
    </source>
</evidence>
<comment type="catalytic activity">
    <reaction evidence="1">
        <text>Hydrolysis of terminal non-reducing alpha-L-rhamnose residues in alpha-L-rhamnosides.</text>
        <dbReference type="EC" id="3.2.1.40"/>
    </reaction>
</comment>
<dbReference type="InterPro" id="IPR016007">
    <property type="entry name" value="Alpha_rhamnosid"/>
</dbReference>
<dbReference type="Pfam" id="PF25788">
    <property type="entry name" value="Ig_Rha78A_N"/>
    <property type="match status" value="1"/>
</dbReference>
<dbReference type="RefSeq" id="WP_113031246.1">
    <property type="nucleotide sequence ID" value="NZ_QMFB01000006.1"/>
</dbReference>
<dbReference type="Pfam" id="PF17390">
    <property type="entry name" value="Bac_rhamnosid_C"/>
    <property type="match status" value="1"/>
</dbReference>
<dbReference type="InterPro" id="IPR012341">
    <property type="entry name" value="6hp_glycosidase-like_sf"/>
</dbReference>
<protein>
    <recommendedName>
        <fullName evidence="2">alpha-L-rhamnosidase</fullName>
        <ecNumber evidence="2">3.2.1.40</ecNumber>
    </recommendedName>
</protein>
<evidence type="ECO:0000313" key="8">
    <source>
        <dbReference type="EMBL" id="RAV20966.1"/>
    </source>
</evidence>
<dbReference type="EC" id="3.2.1.40" evidence="2"/>
<feature type="domain" description="Alpha-L-rhamnosidase concanavalin-like" evidence="4">
    <location>
        <begin position="326"/>
        <end position="429"/>
    </location>
</feature>
<dbReference type="Pfam" id="PF17389">
    <property type="entry name" value="Bac_rhamnosid6H"/>
    <property type="match status" value="1"/>
</dbReference>
<accession>A0A329MNT7</accession>
<dbReference type="Gene3D" id="2.60.420.10">
    <property type="entry name" value="Maltose phosphorylase, domain 3"/>
    <property type="match status" value="1"/>
</dbReference>
<dbReference type="InterPro" id="IPR035398">
    <property type="entry name" value="Bac_rhamnosid_C"/>
</dbReference>
<evidence type="ECO:0000259" key="4">
    <source>
        <dbReference type="Pfam" id="PF05592"/>
    </source>
</evidence>
<keyword evidence="9" id="KW-1185">Reference proteome</keyword>
<evidence type="ECO:0000256" key="1">
    <source>
        <dbReference type="ARBA" id="ARBA00001445"/>
    </source>
</evidence>